<keyword evidence="3" id="KW-1185">Reference proteome</keyword>
<dbReference type="Pfam" id="PF00583">
    <property type="entry name" value="Acetyltransf_1"/>
    <property type="match status" value="1"/>
</dbReference>
<dbReference type="PANTHER" id="PTHR42791">
    <property type="entry name" value="GNAT FAMILY ACETYLTRANSFERASE"/>
    <property type="match status" value="1"/>
</dbReference>
<dbReference type="SMR" id="A0A194W9I9"/>
<organism evidence="2 3">
    <name type="scientific">Cytospora mali</name>
    <name type="common">Apple Valsa canker fungus</name>
    <name type="synonym">Valsa mali</name>
    <dbReference type="NCBI Taxonomy" id="578113"/>
    <lineage>
        <taxon>Eukaryota</taxon>
        <taxon>Fungi</taxon>
        <taxon>Dikarya</taxon>
        <taxon>Ascomycota</taxon>
        <taxon>Pezizomycotina</taxon>
        <taxon>Sordariomycetes</taxon>
        <taxon>Sordariomycetidae</taxon>
        <taxon>Diaporthales</taxon>
        <taxon>Cytosporaceae</taxon>
        <taxon>Cytospora</taxon>
    </lineage>
</organism>
<sequence length="261" mass="29183">MSSEKPLAKPPLRIRRATPADVDKITNVMFEAYASGVISNLIFPGGASASARATFAKKIFSSTAGPSIEAILMVAERLPQDEHEGHETEIVGFARWVLVKEPLPKEKWDIPFQPLASEELGEGSNIEVHNYRESGLHELKKKWIKGEPCLHLGILACSPHHQRIGAGSALVEWGTSFADREGMTTWLESSPAGYRLYRRFGFEDVDVYDNNITELWGPVRKQHENWGHTSAVAGELPEGCYRTVIMRRFPQIIRYAPVYGP</sequence>
<dbReference type="InterPro" id="IPR000182">
    <property type="entry name" value="GNAT_dom"/>
</dbReference>
<dbReference type="GO" id="GO:0016747">
    <property type="term" value="F:acyltransferase activity, transferring groups other than amino-acyl groups"/>
    <property type="evidence" value="ECO:0007669"/>
    <property type="project" value="InterPro"/>
</dbReference>
<evidence type="ECO:0000313" key="3">
    <source>
        <dbReference type="Proteomes" id="UP000078559"/>
    </source>
</evidence>
<evidence type="ECO:0000313" key="2">
    <source>
        <dbReference type="EMBL" id="KUI72740.1"/>
    </source>
</evidence>
<dbReference type="Gene3D" id="3.40.630.30">
    <property type="match status" value="1"/>
</dbReference>
<gene>
    <name evidence="2" type="ORF">VM1G_11859</name>
</gene>
<dbReference type="EMBL" id="CM003106">
    <property type="protein sequence ID" value="KUI72740.1"/>
    <property type="molecule type" value="Genomic_DNA"/>
</dbReference>
<accession>A0A194W9I9</accession>
<evidence type="ECO:0000259" key="1">
    <source>
        <dbReference type="PROSITE" id="PS51186"/>
    </source>
</evidence>
<reference evidence="2" key="1">
    <citation type="submission" date="2014-12" db="EMBL/GenBank/DDBJ databases">
        <title>Genome Sequence of Valsa Canker Pathogens Uncovers a Specific Adaption of Colonization on Woody Bark.</title>
        <authorList>
            <person name="Yin Z."/>
            <person name="Liu H."/>
            <person name="Gao X."/>
            <person name="Li Z."/>
            <person name="Song N."/>
            <person name="Ke X."/>
            <person name="Dai Q."/>
            <person name="Wu Y."/>
            <person name="Sun Y."/>
            <person name="Xu J.-R."/>
            <person name="Kang Z.K."/>
            <person name="Wang L."/>
            <person name="Huang L."/>
        </authorList>
    </citation>
    <scope>NUCLEOTIDE SEQUENCE [LARGE SCALE GENOMIC DNA]</scope>
    <source>
        <strain evidence="2">03-8</strain>
    </source>
</reference>
<feature type="domain" description="N-acetyltransferase" evidence="1">
    <location>
        <begin position="72"/>
        <end position="220"/>
    </location>
</feature>
<dbReference type="OrthoDB" id="196847at2759"/>
<protein>
    <submittedName>
        <fullName evidence="2">Puromycin N-acetyltransferase</fullName>
    </submittedName>
</protein>
<dbReference type="InterPro" id="IPR016181">
    <property type="entry name" value="Acyl_CoA_acyltransferase"/>
</dbReference>
<dbReference type="Proteomes" id="UP000078559">
    <property type="component" value="Chromosome 9"/>
</dbReference>
<dbReference type="PROSITE" id="PS51186">
    <property type="entry name" value="GNAT"/>
    <property type="match status" value="1"/>
</dbReference>
<dbReference type="InterPro" id="IPR052523">
    <property type="entry name" value="Trichothecene_AcTrans"/>
</dbReference>
<name>A0A194W9I9_CYTMA</name>
<dbReference type="PANTHER" id="PTHR42791:SF17">
    <property type="entry name" value="ACETYLTRANSFERASE, GNAT FAMILY FAMILY (AFU_ORTHOLOGUE AFUA_8G05690)"/>
    <property type="match status" value="1"/>
</dbReference>
<dbReference type="SUPFAM" id="SSF55729">
    <property type="entry name" value="Acyl-CoA N-acyltransferases (Nat)"/>
    <property type="match status" value="1"/>
</dbReference>
<proteinExistence type="predicted"/>
<dbReference type="AlphaFoldDB" id="A0A194W9I9"/>